<evidence type="ECO:0000256" key="1">
    <source>
        <dbReference type="ARBA" id="ARBA00004713"/>
    </source>
</evidence>
<keyword evidence="8" id="KW-1003">Cell membrane</keyword>
<evidence type="ECO:0000256" key="8">
    <source>
        <dbReference type="RuleBase" id="RU365103"/>
    </source>
</evidence>
<evidence type="ECO:0000259" key="9">
    <source>
        <dbReference type="Pfam" id="PF04413"/>
    </source>
</evidence>
<dbReference type="PANTHER" id="PTHR42755">
    <property type="entry name" value="3-DEOXY-MANNO-OCTULOSONATE CYTIDYLYLTRANSFERASE"/>
    <property type="match status" value="1"/>
</dbReference>
<dbReference type="AlphaFoldDB" id="A0A1M5CKB2"/>
<comment type="function">
    <text evidence="8">Involved in lipopolysaccharide (LPS) biosynthesis. Catalyzes the transfer of 3-deoxy-D-manno-octulosonate (Kdo) residue(s) from CMP-Kdo to lipid IV(A), the tetraacyldisaccharide-1,4'-bisphosphate precursor of lipid A.</text>
</comment>
<reference evidence="11" key="1">
    <citation type="submission" date="2016-11" db="EMBL/GenBank/DDBJ databases">
        <authorList>
            <person name="Varghese N."/>
            <person name="Submissions S."/>
        </authorList>
    </citation>
    <scope>NUCLEOTIDE SEQUENCE [LARGE SCALE GENOMIC DNA]</scope>
    <source>
        <strain evidence="11">DSM 17539</strain>
    </source>
</reference>
<evidence type="ECO:0000313" key="10">
    <source>
        <dbReference type="EMBL" id="SHF55149.1"/>
    </source>
</evidence>
<comment type="subcellular location">
    <subcellularLocation>
        <location evidence="8">Cell membrane</location>
    </subcellularLocation>
</comment>
<dbReference type="GO" id="GO:0009244">
    <property type="term" value="P:lipopolysaccharide core region biosynthetic process"/>
    <property type="evidence" value="ECO:0007669"/>
    <property type="project" value="UniProtKB-UniRule"/>
</dbReference>
<organism evidence="10 11">
    <name type="scientific">Arenibacter palladensis</name>
    <dbReference type="NCBI Taxonomy" id="237373"/>
    <lineage>
        <taxon>Bacteria</taxon>
        <taxon>Pseudomonadati</taxon>
        <taxon>Bacteroidota</taxon>
        <taxon>Flavobacteriia</taxon>
        <taxon>Flavobacteriales</taxon>
        <taxon>Flavobacteriaceae</taxon>
        <taxon>Arenibacter</taxon>
    </lineage>
</organism>
<dbReference type="Gene3D" id="3.40.50.11720">
    <property type="entry name" value="3-Deoxy-D-manno-octulosonic-acid transferase, N-terminal domain"/>
    <property type="match status" value="1"/>
</dbReference>
<keyword evidence="8" id="KW-1133">Transmembrane helix</keyword>
<evidence type="ECO:0000256" key="6">
    <source>
        <dbReference type="ARBA" id="ARBA00049183"/>
    </source>
</evidence>
<dbReference type="InterPro" id="IPR007507">
    <property type="entry name" value="Glycos_transf_N"/>
</dbReference>
<dbReference type="EC" id="2.4.99.12" evidence="2 8"/>
<comment type="catalytic activity">
    <reaction evidence="6 8">
        <text>lipid IVA (E. coli) + CMP-3-deoxy-beta-D-manno-octulosonate = alpha-Kdo-(2-&gt;6)-lipid IVA (E. coli) + CMP + H(+)</text>
        <dbReference type="Rhea" id="RHEA:28066"/>
        <dbReference type="ChEBI" id="CHEBI:15378"/>
        <dbReference type="ChEBI" id="CHEBI:58603"/>
        <dbReference type="ChEBI" id="CHEBI:60364"/>
        <dbReference type="ChEBI" id="CHEBI:60377"/>
        <dbReference type="ChEBI" id="CHEBI:85987"/>
        <dbReference type="EC" id="2.4.99.12"/>
    </reaction>
</comment>
<evidence type="ECO:0000256" key="4">
    <source>
        <dbReference type="ARBA" id="ARBA00022679"/>
    </source>
</evidence>
<keyword evidence="11" id="KW-1185">Reference proteome</keyword>
<gene>
    <name evidence="10" type="ORF">SAMN03080594_10589</name>
</gene>
<dbReference type="UniPathway" id="UPA00958"/>
<evidence type="ECO:0000256" key="5">
    <source>
        <dbReference type="ARBA" id="ARBA00031445"/>
    </source>
</evidence>
<comment type="pathway">
    <text evidence="1 8">Bacterial outer membrane biogenesis; LPS core biosynthesis.</text>
</comment>
<sequence>MAANGIYIKKRILAPNEDSVFAIYNFAVQLSALLLKLIALFHPKIKLFVEGRKAAIPYLQQNISPGDSIICVHTASLGEFEQGLPIIEQLKKNYPEHRILVTFFSPSGYEVKKNTSAADLVTYLPMDTKKNAKKFLDLVNPKLVIFVKYEIWPNYLRALSQRSTPTLLISALFKESQIYFKGYGGFMRKTLRHFTHIFVQDAKSIALLSGIGIENTDISGDTRFDRVIEILERDNSLAFMENFKNGRQVLVAGSTWPDDEEVLVPYINTGESSLKFVLAPHNIKPEHINKLKSSITKKTILYSELENKDLSNCEVLIIDTIGLLTKIYSYADISYVGGGFATGLHNTLEPAVYGIPVIIGPNFKGFKEAEDLVKKGGVLVVKSPKEFFTLVNDLTKDEAYLKRTGDINSTYVSENKGASIQIMAYIRTLI</sequence>
<dbReference type="InterPro" id="IPR038107">
    <property type="entry name" value="Glycos_transf_N_sf"/>
</dbReference>
<comment type="similarity">
    <text evidence="8">Belongs to the glycosyltransferase group 1 family.</text>
</comment>
<dbReference type="GO" id="GO:0043842">
    <property type="term" value="F:Kdo transferase activity"/>
    <property type="evidence" value="ECO:0007669"/>
    <property type="project" value="UniProtKB-EC"/>
</dbReference>
<evidence type="ECO:0000256" key="3">
    <source>
        <dbReference type="ARBA" id="ARBA00019077"/>
    </source>
</evidence>
<dbReference type="Gene3D" id="3.40.50.2000">
    <property type="entry name" value="Glycogen Phosphorylase B"/>
    <property type="match status" value="1"/>
</dbReference>
<evidence type="ECO:0000313" key="11">
    <source>
        <dbReference type="Proteomes" id="UP000184406"/>
    </source>
</evidence>
<evidence type="ECO:0000256" key="2">
    <source>
        <dbReference type="ARBA" id="ARBA00012621"/>
    </source>
</evidence>
<keyword evidence="8" id="KW-0448">Lipopolysaccharide biosynthesis</keyword>
<keyword evidence="8" id="KW-0472">Membrane</keyword>
<keyword evidence="4 8" id="KW-0808">Transferase</keyword>
<keyword evidence="8" id="KW-0812">Transmembrane</keyword>
<name>A0A1M5CKB2_9FLAO</name>
<dbReference type="Pfam" id="PF04413">
    <property type="entry name" value="Glycos_transf_N"/>
    <property type="match status" value="1"/>
</dbReference>
<dbReference type="EMBL" id="FQUX01000005">
    <property type="protein sequence ID" value="SHF55149.1"/>
    <property type="molecule type" value="Genomic_DNA"/>
</dbReference>
<dbReference type="GO" id="GO:0005886">
    <property type="term" value="C:plasma membrane"/>
    <property type="evidence" value="ECO:0007669"/>
    <property type="project" value="UniProtKB-SubCell"/>
</dbReference>
<dbReference type="Proteomes" id="UP000184406">
    <property type="component" value="Unassembled WGS sequence"/>
</dbReference>
<accession>A0A1M5CKB2</accession>
<proteinExistence type="inferred from homology"/>
<feature type="transmembrane region" description="Helical" evidence="8">
    <location>
        <begin position="21"/>
        <end position="41"/>
    </location>
</feature>
<dbReference type="PANTHER" id="PTHR42755:SF1">
    <property type="entry name" value="3-DEOXY-D-MANNO-OCTULOSONIC ACID TRANSFERASE, MITOCHONDRIAL-RELATED"/>
    <property type="match status" value="1"/>
</dbReference>
<dbReference type="GO" id="GO:0009245">
    <property type="term" value="P:lipid A biosynthetic process"/>
    <property type="evidence" value="ECO:0007669"/>
    <property type="project" value="TreeGrafter"/>
</dbReference>
<feature type="active site" description="Proton acceptor" evidence="7">
    <location>
        <position position="79"/>
    </location>
</feature>
<protein>
    <recommendedName>
        <fullName evidence="3 8">3-deoxy-D-manno-octulosonic acid transferase</fullName>
        <shortName evidence="8">Kdo transferase</shortName>
        <ecNumber evidence="2 8">2.4.99.12</ecNumber>
    </recommendedName>
    <alternativeName>
        <fullName evidence="5 8">Lipid IV(A) 3-deoxy-D-manno-octulosonic acid transferase</fullName>
    </alternativeName>
</protein>
<feature type="domain" description="3-deoxy-D-manno-octulosonic-acid transferase N-terminal" evidence="9">
    <location>
        <begin position="67"/>
        <end position="225"/>
    </location>
</feature>
<evidence type="ECO:0000256" key="7">
    <source>
        <dbReference type="PIRSR" id="PIRSR639901-1"/>
    </source>
</evidence>
<dbReference type="InterPro" id="IPR039901">
    <property type="entry name" value="Kdotransferase"/>
</dbReference>